<protein>
    <submittedName>
        <fullName evidence="1">Uncharacterized protein</fullName>
    </submittedName>
</protein>
<dbReference type="Proteomes" id="UP000000442">
    <property type="component" value="Chromosome"/>
</dbReference>
<dbReference type="Pfam" id="PF13450">
    <property type="entry name" value="NAD_binding_8"/>
    <property type="match status" value="1"/>
</dbReference>
<keyword evidence="2" id="KW-1185">Reference proteome</keyword>
<dbReference type="HOGENOM" id="CLU_2408414_0_0_7"/>
<evidence type="ECO:0000313" key="1">
    <source>
        <dbReference type="EMBL" id="ACN16974.1"/>
    </source>
</evidence>
<organism evidence="1 2">
    <name type="scientific">Desulforapulum autotrophicum (strain ATCC 43914 / DSM 3382 / VKM B-1955 / HRM2)</name>
    <name type="common">Desulfobacterium autotrophicum</name>
    <dbReference type="NCBI Taxonomy" id="177437"/>
    <lineage>
        <taxon>Bacteria</taxon>
        <taxon>Pseudomonadati</taxon>
        <taxon>Thermodesulfobacteriota</taxon>
        <taxon>Desulfobacteria</taxon>
        <taxon>Desulfobacterales</taxon>
        <taxon>Desulfobacteraceae</taxon>
        <taxon>Desulforapulum</taxon>
    </lineage>
</organism>
<dbReference type="STRING" id="177437.HRM2_39160"/>
<sequence>MQTMTSDYVIVGSDPGGATVARELARAGKDVILLEKRKRHKLSKSKIKSYGIYDKYAVSPRSKEGVIIGRAVNQGGCSVVFSPNSLIRPLSN</sequence>
<name>C0QBH2_DESAH</name>
<dbReference type="InterPro" id="IPR036188">
    <property type="entry name" value="FAD/NAD-bd_sf"/>
</dbReference>
<dbReference type="EMBL" id="CP001087">
    <property type="protein sequence ID" value="ACN16974.1"/>
    <property type="molecule type" value="Genomic_DNA"/>
</dbReference>
<reference evidence="1 2" key="1">
    <citation type="journal article" date="2009" name="Environ. Microbiol.">
        <title>Genome sequence of Desulfobacterium autotrophicum HRM2, a marine sulfate reducer oxidizing organic carbon completely to carbon dioxide.</title>
        <authorList>
            <person name="Strittmatter A.W."/>
            <person name="Liesegang H."/>
            <person name="Rabus R."/>
            <person name="Decker I."/>
            <person name="Amann J."/>
            <person name="Andres S."/>
            <person name="Henne A."/>
            <person name="Fricke W.F."/>
            <person name="Martinez-Arias R."/>
            <person name="Bartels D."/>
            <person name="Goesmann A."/>
            <person name="Krause L."/>
            <person name="Puehler A."/>
            <person name="Klenk H.P."/>
            <person name="Richter M."/>
            <person name="Schuler M."/>
            <person name="Gloeckner F.O."/>
            <person name="Meyerdierks A."/>
            <person name="Gottschalk G."/>
            <person name="Amann R."/>
        </authorList>
    </citation>
    <scope>NUCLEOTIDE SEQUENCE [LARGE SCALE GENOMIC DNA]</scope>
    <source>
        <strain evidence="2">ATCC 43914 / DSM 3382 / HRM2</strain>
    </source>
</reference>
<dbReference type="eggNOG" id="COG2303">
    <property type="taxonomic scope" value="Bacteria"/>
</dbReference>
<evidence type="ECO:0000313" key="2">
    <source>
        <dbReference type="Proteomes" id="UP000000442"/>
    </source>
</evidence>
<dbReference type="Gene3D" id="3.50.50.60">
    <property type="entry name" value="FAD/NAD(P)-binding domain"/>
    <property type="match status" value="1"/>
</dbReference>
<accession>C0QBH2</accession>
<proteinExistence type="predicted"/>
<gene>
    <name evidence="1" type="ordered locus">HRM2_39160</name>
</gene>
<dbReference type="KEGG" id="dat:HRM2_39160"/>
<dbReference type="AlphaFoldDB" id="C0QBH2"/>
<dbReference type="SUPFAM" id="SSF51905">
    <property type="entry name" value="FAD/NAD(P)-binding domain"/>
    <property type="match status" value="1"/>
</dbReference>
<dbReference type="OrthoDB" id="9800167at2"/>
<dbReference type="RefSeq" id="WP_015905717.1">
    <property type="nucleotide sequence ID" value="NC_012108.1"/>
</dbReference>